<organism evidence="6 7">
    <name type="scientific">Robinsoniella peoriensis</name>
    <dbReference type="NCBI Taxonomy" id="180332"/>
    <lineage>
        <taxon>Bacteria</taxon>
        <taxon>Bacillati</taxon>
        <taxon>Bacillota</taxon>
        <taxon>Clostridia</taxon>
        <taxon>Lachnospirales</taxon>
        <taxon>Lachnospiraceae</taxon>
        <taxon>Robinsoniella</taxon>
    </lineage>
</organism>
<dbReference type="AlphaFoldDB" id="A0A4U8QCY1"/>
<dbReference type="SUPFAM" id="SSF52279">
    <property type="entry name" value="Beta-D-glucan exohydrolase, C-terminal domain"/>
    <property type="match status" value="1"/>
</dbReference>
<dbReference type="PRINTS" id="PR00133">
    <property type="entry name" value="GLHYDRLASE3"/>
</dbReference>
<dbReference type="InterPro" id="IPR001764">
    <property type="entry name" value="Glyco_hydro_3_N"/>
</dbReference>
<evidence type="ECO:0000313" key="6">
    <source>
        <dbReference type="EMBL" id="TLD02414.1"/>
    </source>
</evidence>
<dbReference type="InterPro" id="IPR019800">
    <property type="entry name" value="Glyco_hydro_3_AS"/>
</dbReference>
<dbReference type="SMART" id="SM01217">
    <property type="entry name" value="Fn3_like"/>
    <property type="match status" value="1"/>
</dbReference>
<accession>A0A4U8QCY1</accession>
<dbReference type="EC" id="3.2.1.21" evidence="6"/>
<dbReference type="Pfam" id="PF01915">
    <property type="entry name" value="Glyco_hydro_3_C"/>
    <property type="match status" value="1"/>
</dbReference>
<evidence type="ECO:0000256" key="2">
    <source>
        <dbReference type="ARBA" id="ARBA00022801"/>
    </source>
</evidence>
<dbReference type="SUPFAM" id="SSF51445">
    <property type="entry name" value="(Trans)glycosidases"/>
    <property type="match status" value="1"/>
</dbReference>
<evidence type="ECO:0000313" key="7">
    <source>
        <dbReference type="Proteomes" id="UP000306509"/>
    </source>
</evidence>
<dbReference type="InterPro" id="IPR017853">
    <property type="entry name" value="GH"/>
</dbReference>
<protein>
    <submittedName>
        <fullName evidence="6">Thermostable beta-glucosidase B</fullName>
        <ecNumber evidence="6">3.2.1.21</ecNumber>
    </submittedName>
</protein>
<feature type="domain" description="Fibronectin type III-like" evidence="5">
    <location>
        <begin position="628"/>
        <end position="698"/>
    </location>
</feature>
<reference evidence="6 7" key="1">
    <citation type="journal article" date="2019" name="Anaerobe">
        <title>Detection of Robinsoniella peoriensis in multiple bone samples of a trauma patient.</title>
        <authorList>
            <person name="Schrottner P."/>
            <person name="Hartwich K."/>
            <person name="Bunk B."/>
            <person name="Schober I."/>
            <person name="Helbig S."/>
            <person name="Rudolph W.W."/>
            <person name="Gunzer F."/>
        </authorList>
    </citation>
    <scope>NUCLEOTIDE SEQUENCE [LARGE SCALE GENOMIC DNA]</scope>
    <source>
        <strain evidence="6 7">DSM 106044</strain>
    </source>
</reference>
<dbReference type="STRING" id="180332.GCA_000797495_04192"/>
<dbReference type="Proteomes" id="UP000306509">
    <property type="component" value="Unassembled WGS sequence"/>
</dbReference>
<gene>
    <name evidence="6" type="primary">bglB_2</name>
    <name evidence="6" type="ORF">DSM106044_00656</name>
</gene>
<dbReference type="PANTHER" id="PTHR42715:SF10">
    <property type="entry name" value="BETA-GLUCOSIDASE"/>
    <property type="match status" value="1"/>
</dbReference>
<keyword evidence="3" id="KW-0119">Carbohydrate metabolism</keyword>
<dbReference type="GO" id="GO:0005975">
    <property type="term" value="P:carbohydrate metabolic process"/>
    <property type="evidence" value="ECO:0007669"/>
    <property type="project" value="InterPro"/>
</dbReference>
<dbReference type="Gene3D" id="3.40.50.1700">
    <property type="entry name" value="Glycoside hydrolase family 3 C-terminal domain"/>
    <property type="match status" value="1"/>
</dbReference>
<dbReference type="Pfam" id="PF14310">
    <property type="entry name" value="Fn3-like"/>
    <property type="match status" value="1"/>
</dbReference>
<keyword evidence="7" id="KW-1185">Reference proteome</keyword>
<dbReference type="Pfam" id="PF00933">
    <property type="entry name" value="Glyco_hydro_3"/>
    <property type="match status" value="1"/>
</dbReference>
<dbReference type="Gene3D" id="3.20.20.300">
    <property type="entry name" value="Glycoside hydrolase, family 3, N-terminal domain"/>
    <property type="match status" value="1"/>
</dbReference>
<dbReference type="InterPro" id="IPR050288">
    <property type="entry name" value="Cellulose_deg_GH3"/>
</dbReference>
<dbReference type="InterPro" id="IPR002772">
    <property type="entry name" value="Glyco_hydro_3_C"/>
</dbReference>
<comment type="caution">
    <text evidence="6">The sequence shown here is derived from an EMBL/GenBank/DDBJ whole genome shotgun (WGS) entry which is preliminary data.</text>
</comment>
<dbReference type="Gene3D" id="2.60.40.10">
    <property type="entry name" value="Immunoglobulins"/>
    <property type="match status" value="1"/>
</dbReference>
<dbReference type="InterPro" id="IPR026891">
    <property type="entry name" value="Fn3-like"/>
</dbReference>
<dbReference type="GO" id="GO:0008422">
    <property type="term" value="F:beta-glucosidase activity"/>
    <property type="evidence" value="ECO:0007669"/>
    <property type="project" value="UniProtKB-EC"/>
</dbReference>
<sequence>MKTGSKIEELLKQLTLEEKLGMIHGNGLFCTKGVERLNIPSLKMSDGPMGVRNEFENEKWIAVGNSDDYVTYLPCNSALASTWNRDLAYRMGQVLGEEARGRGKDVILAPGINIKRSPLCGRNFEYMSEDPYLTKEEAVPLIQGIQESDVAACVKHFALNNQETERLWVDVEIGERPLREIYLPAFYDAVKRGGAYSLMGAYNKVRGEHCCQSKYLLDEVLREEWDYDGTVISDWGAVHDTREAAESSLDIEMSVTDQFDEYCLADPLYREIQEGRIKESFADSKVRRILRMMERLHMLDGERKSGCYNTHGHRQTALETARESIVLLKNDNHRLPIQRKNLKKLLVIGDNGDRIHSNGGGSAEIKALYEISPLMGLKSRLGGNTEIKYVKGYYAEKKDVTGEVNWQEASLNDSNNTKGKAAENTGLSEKRKKLLEEAVKAAAAYEEVLFIGGLNHDYDVEGYDREDMQLPYEQDKVIQEVLKVNPNTVIIMNAGAPVEMKSWVHQAKALVWNWYAGIEGGNALAEVLLGEVNPSGRLAETFPKSHLDCPAHCLGEFSGKEKVHYREGIYVGYRYYDTYQTEPQFCFGYGLSYTEFTYSNLEINQNNSAFCMSVSMDVKNIGAQCGKEVVQLYVRCLESKVERPYQELKGFEKVSLNPGEEKQVSFWLDESSFHYYDENNRKFCTEPGRYEICIGKSSRDICLKKEIKIVL</sequence>
<dbReference type="EMBL" id="QGQD01000015">
    <property type="protein sequence ID" value="TLD02414.1"/>
    <property type="molecule type" value="Genomic_DNA"/>
</dbReference>
<dbReference type="PROSITE" id="PS00775">
    <property type="entry name" value="GLYCOSYL_HYDROL_F3"/>
    <property type="match status" value="1"/>
</dbReference>
<proteinExistence type="inferred from homology"/>
<dbReference type="InterPro" id="IPR036962">
    <property type="entry name" value="Glyco_hydro_3_N_sf"/>
</dbReference>
<dbReference type="RefSeq" id="WP_138001774.1">
    <property type="nucleotide sequence ID" value="NZ_QGQD01000015.1"/>
</dbReference>
<evidence type="ECO:0000256" key="1">
    <source>
        <dbReference type="ARBA" id="ARBA00005336"/>
    </source>
</evidence>
<dbReference type="InterPro" id="IPR036881">
    <property type="entry name" value="Glyco_hydro_3_C_sf"/>
</dbReference>
<dbReference type="InterPro" id="IPR013783">
    <property type="entry name" value="Ig-like_fold"/>
</dbReference>
<comment type="similarity">
    <text evidence="1 4">Belongs to the glycosyl hydrolase 3 family.</text>
</comment>
<evidence type="ECO:0000259" key="5">
    <source>
        <dbReference type="SMART" id="SM01217"/>
    </source>
</evidence>
<dbReference type="FunFam" id="2.60.40.10:FF:000495">
    <property type="entry name" value="Periplasmic beta-glucosidase"/>
    <property type="match status" value="1"/>
</dbReference>
<dbReference type="PANTHER" id="PTHR42715">
    <property type="entry name" value="BETA-GLUCOSIDASE"/>
    <property type="match status" value="1"/>
</dbReference>
<keyword evidence="4 6" id="KW-0326">Glycosidase</keyword>
<keyword evidence="2 4" id="KW-0378">Hydrolase</keyword>
<evidence type="ECO:0000256" key="4">
    <source>
        <dbReference type="RuleBase" id="RU361161"/>
    </source>
</evidence>
<evidence type="ECO:0000256" key="3">
    <source>
        <dbReference type="ARBA" id="ARBA00023277"/>
    </source>
</evidence>
<name>A0A4U8QCY1_9FIRM</name>